<evidence type="ECO:0000256" key="7">
    <source>
        <dbReference type="ARBA" id="ARBA00023004"/>
    </source>
</evidence>
<evidence type="ECO:0000256" key="1">
    <source>
        <dbReference type="ARBA" id="ARBA00001966"/>
    </source>
</evidence>
<keyword evidence="13" id="KW-1185">Reference proteome</keyword>
<dbReference type="RefSeq" id="XP_013240363.1">
    <property type="nucleotide sequence ID" value="XM_013384909.1"/>
</dbReference>
<dbReference type="InParanoid" id="A0A066VF57"/>
<evidence type="ECO:0000256" key="8">
    <source>
        <dbReference type="ARBA" id="ARBA00023014"/>
    </source>
</evidence>
<keyword evidence="7 10" id="KW-0408">Iron</keyword>
<dbReference type="FunCoup" id="A0A066VF57">
    <property type="interactions" value="352"/>
</dbReference>
<evidence type="ECO:0000256" key="2">
    <source>
        <dbReference type="ARBA" id="ARBA00010564"/>
    </source>
</evidence>
<dbReference type="Proteomes" id="UP000027361">
    <property type="component" value="Unassembled WGS sequence"/>
</dbReference>
<dbReference type="PANTHER" id="PTHR10537:SF3">
    <property type="entry name" value="DNA PRIMASE LARGE SUBUNIT"/>
    <property type="match status" value="1"/>
</dbReference>
<dbReference type="AlphaFoldDB" id="A0A066VF57"/>
<keyword evidence="5" id="KW-0235">DNA replication</keyword>
<reference evidence="12 13" key="1">
    <citation type="submission" date="2014-05" db="EMBL/GenBank/DDBJ databases">
        <title>Draft genome sequence of a rare smut relative, Tilletiaria anomala UBC 951.</title>
        <authorList>
            <consortium name="DOE Joint Genome Institute"/>
            <person name="Toome M."/>
            <person name="Kuo A."/>
            <person name="Henrissat B."/>
            <person name="Lipzen A."/>
            <person name="Tritt A."/>
            <person name="Yoshinaga Y."/>
            <person name="Zane M."/>
            <person name="Barry K."/>
            <person name="Grigoriev I.V."/>
            <person name="Spatafora J.W."/>
            <person name="Aimea M.C."/>
        </authorList>
    </citation>
    <scope>NUCLEOTIDE SEQUENCE [LARGE SCALE GENOMIC DNA]</scope>
    <source>
        <strain evidence="12 13">UBC 951</strain>
    </source>
</reference>
<dbReference type="GO" id="GO:0046872">
    <property type="term" value="F:metal ion binding"/>
    <property type="evidence" value="ECO:0007669"/>
    <property type="project" value="UniProtKB-KW"/>
</dbReference>
<dbReference type="PANTHER" id="PTHR10537">
    <property type="entry name" value="DNA PRIMASE LARGE SUBUNIT"/>
    <property type="match status" value="1"/>
</dbReference>
<evidence type="ECO:0000259" key="11">
    <source>
        <dbReference type="Pfam" id="PF04104"/>
    </source>
</evidence>
<dbReference type="InterPro" id="IPR007238">
    <property type="entry name" value="DNA_primase_lsu_euk/arc"/>
</dbReference>
<keyword evidence="9" id="KW-0238">DNA-binding</keyword>
<dbReference type="GO" id="GO:0005658">
    <property type="term" value="C:alpha DNA polymerase:primase complex"/>
    <property type="evidence" value="ECO:0007669"/>
    <property type="project" value="TreeGrafter"/>
</dbReference>
<dbReference type="InterPro" id="IPR058560">
    <property type="entry name" value="DNA_primase_C"/>
</dbReference>
<feature type="binding site" evidence="10">
    <location>
        <position position="494"/>
    </location>
    <ligand>
        <name>[4Fe-4S] cluster</name>
        <dbReference type="ChEBI" id="CHEBI:49883"/>
    </ligand>
</feature>
<proteinExistence type="inferred from homology"/>
<feature type="binding site" evidence="10">
    <location>
        <position position="436"/>
    </location>
    <ligand>
        <name>[4Fe-4S] cluster</name>
        <dbReference type="ChEBI" id="CHEBI:49883"/>
    </ligand>
</feature>
<dbReference type="OrthoDB" id="421393at2759"/>
<evidence type="ECO:0000313" key="13">
    <source>
        <dbReference type="Proteomes" id="UP000027361"/>
    </source>
</evidence>
<dbReference type="Pfam" id="PF26466">
    <property type="entry name" value="DNA_primase_lrg_N"/>
    <property type="match status" value="1"/>
</dbReference>
<keyword evidence="3 10" id="KW-0004">4Fe-4S</keyword>
<sequence>MFRGSAASSSTVNPVIADIFSGSHGAAFQHPDTFAPTSLVGSGGGGLGAGAATGAALVAVADVAQHSTRRGQSKHPFRLNFYLAPPVQGLEISIEEFEMWALDRLRVLAEIESCQARGKPYPEIIKHMSEQLKKYIPLSSNTALNVNHFSEREKDHISHFVLRLAFCRSEELRRRFVKAETMLFKLRFDADDTREREAFLNSLKLDWQPVSEEEKERLRPQLQSASPRTRKSWPTERFYKVPWLKVPDLIERRRVYLHAGMAYVPAAEQSSLVLAEFTSRLEQQMELTARHIPRRLDLDEDERLIPILEHLSMGLLVGLSSASATGSHALFGPDAEGNAGRITWNMIDVLVKRHAPMCVRNLQETLNTKHHLKHLGRLQYNLFLKELGLPIDEALVFWRKSFSLMTDDKFNKEYRYNIRHGYGMEGGKKNYPAPSCAKILTQNQPGPQDTHGCPFRHMGTSNLQSALWTQYGVTTGEAGDIMKAVKDGHYHIGCTRLFEITHRKRGRGGLKKGDGLGVNGETVAHPNRYFERSYLLEKQAQEAGAS</sequence>
<gene>
    <name evidence="12" type="ORF">K437DRAFT_229233</name>
</gene>
<dbReference type="CDD" id="cd07322">
    <property type="entry name" value="PriL_PriS_Eukaryotic"/>
    <property type="match status" value="1"/>
</dbReference>
<dbReference type="InterPro" id="IPR016558">
    <property type="entry name" value="DNA_primase_lsu_euk"/>
</dbReference>
<dbReference type="HOGENOM" id="CLU_026253_1_0_1"/>
<dbReference type="Pfam" id="PF04104">
    <property type="entry name" value="DNA_primase_lrg"/>
    <property type="match status" value="1"/>
</dbReference>
<protein>
    <submittedName>
        <fullName evidence="12">DNA primase, large subunit</fullName>
    </submittedName>
</protein>
<dbReference type="GO" id="GO:0006269">
    <property type="term" value="P:DNA replication, synthesis of primer"/>
    <property type="evidence" value="ECO:0007669"/>
    <property type="project" value="UniProtKB-KW"/>
</dbReference>
<dbReference type="GO" id="GO:0003677">
    <property type="term" value="F:DNA binding"/>
    <property type="evidence" value="ECO:0007669"/>
    <property type="project" value="UniProtKB-KW"/>
</dbReference>
<evidence type="ECO:0000256" key="3">
    <source>
        <dbReference type="ARBA" id="ARBA00022485"/>
    </source>
</evidence>
<comment type="cofactor">
    <cofactor evidence="1">
        <name>[4Fe-4S] cluster</name>
        <dbReference type="ChEBI" id="CHEBI:49883"/>
    </cofactor>
</comment>
<name>A0A066VF57_TILAU</name>
<accession>A0A066VF57</accession>
<keyword evidence="4" id="KW-0639">Primosome</keyword>
<comment type="caution">
    <text evidence="12">The sequence shown here is derived from an EMBL/GenBank/DDBJ whole genome shotgun (WGS) entry which is preliminary data.</text>
</comment>
<evidence type="ECO:0000256" key="9">
    <source>
        <dbReference type="ARBA" id="ARBA00023125"/>
    </source>
</evidence>
<dbReference type="STRING" id="1037660.A0A066VF57"/>
<feature type="non-terminal residue" evidence="12">
    <location>
        <position position="546"/>
    </location>
</feature>
<feature type="domain" description="DNA primase large subunit C-terminal" evidence="11">
    <location>
        <begin position="350"/>
        <end position="530"/>
    </location>
</feature>
<evidence type="ECO:0000256" key="10">
    <source>
        <dbReference type="PIRSR" id="PIRSR009449-1"/>
    </source>
</evidence>
<dbReference type="GO" id="GO:0006270">
    <property type="term" value="P:DNA replication initiation"/>
    <property type="evidence" value="ECO:0007669"/>
    <property type="project" value="TreeGrafter"/>
</dbReference>
<feature type="binding site" evidence="10">
    <location>
        <position position="358"/>
    </location>
    <ligand>
        <name>[4Fe-4S] cluster</name>
        <dbReference type="ChEBI" id="CHEBI:49883"/>
    </ligand>
</feature>
<evidence type="ECO:0000256" key="6">
    <source>
        <dbReference type="ARBA" id="ARBA00022723"/>
    </source>
</evidence>
<evidence type="ECO:0000313" key="12">
    <source>
        <dbReference type="EMBL" id="KDN37374.1"/>
    </source>
</evidence>
<dbReference type="PIRSF" id="PIRSF009449">
    <property type="entry name" value="DNA_primase_large_subunit"/>
    <property type="match status" value="1"/>
</dbReference>
<keyword evidence="6 10" id="KW-0479">Metal-binding</keyword>
<comment type="similarity">
    <text evidence="2">Belongs to the eukaryotic-type primase large subunit family.</text>
</comment>
<dbReference type="GO" id="GO:0051539">
    <property type="term" value="F:4 iron, 4 sulfur cluster binding"/>
    <property type="evidence" value="ECO:0007669"/>
    <property type="project" value="UniProtKB-KW"/>
</dbReference>
<dbReference type="OMA" id="RINYKPW"/>
<dbReference type="FunFam" id="1.20.930.80:FF:000003">
    <property type="entry name" value="DNA primase large subunit"/>
    <property type="match status" value="1"/>
</dbReference>
<keyword evidence="8 10" id="KW-0411">Iron-sulfur</keyword>
<dbReference type="EMBL" id="JMSN01000140">
    <property type="protein sequence ID" value="KDN37374.1"/>
    <property type="molecule type" value="Genomic_DNA"/>
</dbReference>
<dbReference type="Gene3D" id="1.20.930.80">
    <property type="match status" value="1"/>
</dbReference>
<organism evidence="12 13">
    <name type="scientific">Tilletiaria anomala (strain ATCC 24038 / CBS 436.72 / UBC 951)</name>
    <dbReference type="NCBI Taxonomy" id="1037660"/>
    <lineage>
        <taxon>Eukaryota</taxon>
        <taxon>Fungi</taxon>
        <taxon>Dikarya</taxon>
        <taxon>Basidiomycota</taxon>
        <taxon>Ustilaginomycotina</taxon>
        <taxon>Exobasidiomycetes</taxon>
        <taxon>Georgefischeriales</taxon>
        <taxon>Tilletiariaceae</taxon>
        <taxon>Tilletiaria</taxon>
    </lineage>
</organism>
<evidence type="ECO:0000256" key="5">
    <source>
        <dbReference type="ARBA" id="ARBA00022705"/>
    </source>
</evidence>
<feature type="binding site" evidence="10">
    <location>
        <position position="453"/>
    </location>
    <ligand>
        <name>[4Fe-4S] cluster</name>
        <dbReference type="ChEBI" id="CHEBI:49883"/>
    </ligand>
</feature>
<dbReference type="GeneID" id="25262695"/>
<evidence type="ECO:0000256" key="4">
    <source>
        <dbReference type="ARBA" id="ARBA00022515"/>
    </source>
</evidence>